<feature type="transmembrane region" description="Helical" evidence="1">
    <location>
        <begin position="44"/>
        <end position="65"/>
    </location>
</feature>
<reference evidence="3" key="1">
    <citation type="submission" date="2016-10" db="EMBL/GenBank/DDBJ databases">
        <authorList>
            <person name="Varghese N."/>
            <person name="Submissions S."/>
        </authorList>
    </citation>
    <scope>NUCLEOTIDE SEQUENCE [LARGE SCALE GENOMIC DNA]</scope>
    <source>
        <strain evidence="3">DSM 26894</strain>
    </source>
</reference>
<gene>
    <name evidence="2" type="ORF">SAMN04488050_102565</name>
</gene>
<keyword evidence="3" id="KW-1185">Reference proteome</keyword>
<dbReference type="PROSITE" id="PS51257">
    <property type="entry name" value="PROKAR_LIPOPROTEIN"/>
    <property type="match status" value="1"/>
</dbReference>
<dbReference type="AlphaFoldDB" id="A0A1I6QZG2"/>
<protein>
    <submittedName>
        <fullName evidence="2">Uncharacterized protein</fullName>
    </submittedName>
</protein>
<evidence type="ECO:0000313" key="3">
    <source>
        <dbReference type="Proteomes" id="UP000199392"/>
    </source>
</evidence>
<feature type="transmembrane region" description="Helical" evidence="1">
    <location>
        <begin position="12"/>
        <end position="38"/>
    </location>
</feature>
<keyword evidence="1" id="KW-1133">Transmembrane helix</keyword>
<keyword evidence="1" id="KW-0812">Transmembrane</keyword>
<evidence type="ECO:0000313" key="2">
    <source>
        <dbReference type="EMBL" id="SFS57869.1"/>
    </source>
</evidence>
<dbReference type="OrthoDB" id="7867614at2"/>
<name>A0A1I6QZG2_9RHOB</name>
<accession>A0A1I6QZG2</accession>
<dbReference type="Proteomes" id="UP000199392">
    <property type="component" value="Unassembled WGS sequence"/>
</dbReference>
<proteinExistence type="predicted"/>
<dbReference type="EMBL" id="FOZW01000002">
    <property type="protein sequence ID" value="SFS57869.1"/>
    <property type="molecule type" value="Genomic_DNA"/>
</dbReference>
<dbReference type="RefSeq" id="WP_143015332.1">
    <property type="nucleotide sequence ID" value="NZ_FNCL01000001.1"/>
</dbReference>
<evidence type="ECO:0000256" key="1">
    <source>
        <dbReference type="SAM" id="Phobius"/>
    </source>
</evidence>
<sequence>MDHKPKEPEEGHVISSGGGFVIACLSGIIGVLAGVVLWNSGAHPVIAVLVYMAIPAIMILALYVLSMRNAKAQRAVSEKDEVAIKPRHGSGQV</sequence>
<keyword evidence="1" id="KW-0472">Membrane</keyword>
<organism evidence="2 3">
    <name type="scientific">Alloyangia pacifica</name>
    <dbReference type="NCBI Taxonomy" id="311180"/>
    <lineage>
        <taxon>Bacteria</taxon>
        <taxon>Pseudomonadati</taxon>
        <taxon>Pseudomonadota</taxon>
        <taxon>Alphaproteobacteria</taxon>
        <taxon>Rhodobacterales</taxon>
        <taxon>Roseobacteraceae</taxon>
        <taxon>Alloyangia</taxon>
    </lineage>
</organism>